<dbReference type="Pfam" id="PF01243">
    <property type="entry name" value="PNPOx_N"/>
    <property type="match status" value="1"/>
</dbReference>
<name>A0A1A7PR84_9PAST</name>
<dbReference type="NCBIfam" id="TIGR04110">
    <property type="entry name" value="heme_HutZ"/>
    <property type="match status" value="1"/>
</dbReference>
<dbReference type="Gene3D" id="2.30.110.10">
    <property type="entry name" value="Electron Transport, Fmn-binding Protein, Chain A"/>
    <property type="match status" value="1"/>
</dbReference>
<dbReference type="GO" id="GO:0005829">
    <property type="term" value="C:cytosol"/>
    <property type="evidence" value="ECO:0007669"/>
    <property type="project" value="TreeGrafter"/>
</dbReference>
<keyword evidence="1" id="KW-0560">Oxidoreductase</keyword>
<dbReference type="GO" id="GO:0016627">
    <property type="term" value="F:oxidoreductase activity, acting on the CH-CH group of donors"/>
    <property type="evidence" value="ECO:0007669"/>
    <property type="project" value="TreeGrafter"/>
</dbReference>
<dbReference type="AlphaFoldDB" id="A0A1A7PR84"/>
<comment type="caution">
    <text evidence="3">The sequence shown here is derived from an EMBL/GenBank/DDBJ whole genome shotgun (WGS) entry which is preliminary data.</text>
</comment>
<dbReference type="EMBL" id="JTJR01000028">
    <property type="protein sequence ID" value="OBX04256.1"/>
    <property type="molecule type" value="Genomic_DNA"/>
</dbReference>
<feature type="domain" description="Pyridoxamine 5'-phosphate oxidase N-terminal" evidence="2">
    <location>
        <begin position="16"/>
        <end position="144"/>
    </location>
</feature>
<dbReference type="GO" id="GO:0070967">
    <property type="term" value="F:coenzyme F420 binding"/>
    <property type="evidence" value="ECO:0007669"/>
    <property type="project" value="TreeGrafter"/>
</dbReference>
<dbReference type="InterPro" id="IPR011576">
    <property type="entry name" value="Pyridox_Oxase_N"/>
</dbReference>
<dbReference type="PANTHER" id="PTHR35176">
    <property type="entry name" value="HEME OXYGENASE HI_0854-RELATED"/>
    <property type="match status" value="1"/>
</dbReference>
<reference evidence="3 4" key="1">
    <citation type="submission" date="2014-11" db="EMBL/GenBank/DDBJ databases">
        <title>Pan-genome of Gallibacterium spp.</title>
        <authorList>
            <person name="Kudirkiene E."/>
            <person name="Bojesen A.M."/>
        </authorList>
    </citation>
    <scope>NUCLEOTIDE SEQUENCE [LARGE SCALE GENOMIC DNA]</scope>
    <source>
        <strain evidence="3 4">59/S3/89</strain>
    </source>
</reference>
<gene>
    <name evidence="3" type="ORF">QV06_07525</name>
</gene>
<evidence type="ECO:0000256" key="1">
    <source>
        <dbReference type="ARBA" id="ARBA00023002"/>
    </source>
</evidence>
<protein>
    <recommendedName>
        <fullName evidence="2">Pyridoxamine 5'-phosphate oxidase N-terminal domain-containing protein</fullName>
    </recommendedName>
</protein>
<dbReference type="InterPro" id="IPR014419">
    <property type="entry name" value="HutZ"/>
</dbReference>
<dbReference type="InterPro" id="IPR012349">
    <property type="entry name" value="Split_barrel_FMN-bd"/>
</dbReference>
<dbReference type="Proteomes" id="UP000092626">
    <property type="component" value="Unassembled WGS sequence"/>
</dbReference>
<dbReference type="PIRSF" id="PIRSF004633">
    <property type="entry name" value="UCP_PLP_oxd"/>
    <property type="match status" value="1"/>
</dbReference>
<evidence type="ECO:0000259" key="2">
    <source>
        <dbReference type="Pfam" id="PF01243"/>
    </source>
</evidence>
<evidence type="ECO:0000313" key="3">
    <source>
        <dbReference type="EMBL" id="OBX04256.1"/>
    </source>
</evidence>
<proteinExistence type="predicted"/>
<dbReference type="STRING" id="505345.QV06_07525"/>
<evidence type="ECO:0000313" key="4">
    <source>
        <dbReference type="Proteomes" id="UP000092626"/>
    </source>
</evidence>
<dbReference type="RefSeq" id="WP_065237607.1">
    <property type="nucleotide sequence ID" value="NZ_JTJR01000028.1"/>
</dbReference>
<organism evidence="3 4">
    <name type="scientific">Gallibacterium genomosp. 3</name>
    <dbReference type="NCBI Taxonomy" id="505345"/>
    <lineage>
        <taxon>Bacteria</taxon>
        <taxon>Pseudomonadati</taxon>
        <taxon>Pseudomonadota</taxon>
        <taxon>Gammaproteobacteria</taxon>
        <taxon>Pasteurellales</taxon>
        <taxon>Pasteurellaceae</taxon>
        <taxon>Gallibacterium</taxon>
    </lineage>
</organism>
<dbReference type="SUPFAM" id="SSF50475">
    <property type="entry name" value="FMN-binding split barrel"/>
    <property type="match status" value="1"/>
</dbReference>
<dbReference type="PANTHER" id="PTHR35176:SF6">
    <property type="entry name" value="HEME OXYGENASE HI_0854-RELATED"/>
    <property type="match status" value="1"/>
</dbReference>
<dbReference type="InterPro" id="IPR052019">
    <property type="entry name" value="F420H2_bilvrd_red/Heme_oxyg"/>
</dbReference>
<accession>A0A1A7PR84</accession>
<sequence>MEDRQTRLQERIGSNIQSLKMQCKTLMLATVDTEGIPNISYAPFVANDRGYYILISDIARHACNLKTTGKVSMMLIEDEQDAHKIFARHRLSFNAKAEIVPFESEEWFVGTQSLAQRHGEIVNDLVKMADFTLFNLIPTEGLFVKGFGQAYRVGSNDNIDLVHLDQGHQKRD</sequence>